<evidence type="ECO:0008006" key="3">
    <source>
        <dbReference type="Google" id="ProtNLM"/>
    </source>
</evidence>
<evidence type="ECO:0000313" key="2">
    <source>
        <dbReference type="Proteomes" id="UP001500902"/>
    </source>
</evidence>
<name>A0ABP7CTK4_9ACTN</name>
<comment type="caution">
    <text evidence="1">The sequence shown here is derived from an EMBL/GenBank/DDBJ whole genome shotgun (WGS) entry which is preliminary data.</text>
</comment>
<gene>
    <name evidence="1" type="ORF">GCM10022224_069950</name>
</gene>
<keyword evidence="2" id="KW-1185">Reference proteome</keyword>
<reference evidence="2" key="1">
    <citation type="journal article" date="2019" name="Int. J. Syst. Evol. Microbiol.">
        <title>The Global Catalogue of Microorganisms (GCM) 10K type strain sequencing project: providing services to taxonomists for standard genome sequencing and annotation.</title>
        <authorList>
            <consortium name="The Broad Institute Genomics Platform"/>
            <consortium name="The Broad Institute Genome Sequencing Center for Infectious Disease"/>
            <person name="Wu L."/>
            <person name="Ma J."/>
        </authorList>
    </citation>
    <scope>NUCLEOTIDE SEQUENCE [LARGE SCALE GENOMIC DNA]</scope>
    <source>
        <strain evidence="2">JCM 16904</strain>
    </source>
</reference>
<protein>
    <recommendedName>
        <fullName evidence="3">Copper(I)-binding protein</fullName>
    </recommendedName>
</protein>
<dbReference type="RefSeq" id="WP_344887703.1">
    <property type="nucleotide sequence ID" value="NZ_BAAAZP010000141.1"/>
</dbReference>
<evidence type="ECO:0000313" key="1">
    <source>
        <dbReference type="EMBL" id="GAA3694393.1"/>
    </source>
</evidence>
<accession>A0ABP7CTK4</accession>
<dbReference type="PROSITE" id="PS51257">
    <property type="entry name" value="PROKAR_LIPOPROTEIN"/>
    <property type="match status" value="1"/>
</dbReference>
<sequence length="160" mass="16664">MRPIVSAAIAVVLVTCGCATVEFSKENRAPKNDGANADVGGTLYLRNAFLLSNTDPASPSTQMSLFAVLINDGPRTDQVERISVPGGGTVRLIEPLTLPPNQPVGTGSKPIGTLSGVSGTSVPMTFTFRNTKPVRVSVPIKLRIGWFASLTPAPAAPPQP</sequence>
<proteinExistence type="predicted"/>
<dbReference type="EMBL" id="BAAAZP010000141">
    <property type="protein sequence ID" value="GAA3694393.1"/>
    <property type="molecule type" value="Genomic_DNA"/>
</dbReference>
<dbReference type="Proteomes" id="UP001500902">
    <property type="component" value="Unassembled WGS sequence"/>
</dbReference>
<organism evidence="1 2">
    <name type="scientific">Nonomuraea antimicrobica</name>
    <dbReference type="NCBI Taxonomy" id="561173"/>
    <lineage>
        <taxon>Bacteria</taxon>
        <taxon>Bacillati</taxon>
        <taxon>Actinomycetota</taxon>
        <taxon>Actinomycetes</taxon>
        <taxon>Streptosporangiales</taxon>
        <taxon>Streptosporangiaceae</taxon>
        <taxon>Nonomuraea</taxon>
    </lineage>
</organism>